<dbReference type="RefSeq" id="WP_093949326.1">
    <property type="nucleotide sequence ID" value="NZ_NMUL01000021.1"/>
</dbReference>
<dbReference type="AlphaFoldDB" id="A0A229T4V6"/>
<dbReference type="OrthoDB" id="9797252at2"/>
<evidence type="ECO:0000256" key="3">
    <source>
        <dbReference type="ARBA" id="ARBA00022679"/>
    </source>
</evidence>
<evidence type="ECO:0000313" key="6">
    <source>
        <dbReference type="Proteomes" id="UP000215199"/>
    </source>
</evidence>
<dbReference type="InterPro" id="IPR051052">
    <property type="entry name" value="Diverse_substrate_MTase"/>
</dbReference>
<dbReference type="GO" id="GO:0008757">
    <property type="term" value="F:S-adenosylmethionine-dependent methyltransferase activity"/>
    <property type="evidence" value="ECO:0007669"/>
    <property type="project" value="InterPro"/>
</dbReference>
<dbReference type="GO" id="GO:0032259">
    <property type="term" value="P:methylation"/>
    <property type="evidence" value="ECO:0007669"/>
    <property type="project" value="UniProtKB-KW"/>
</dbReference>
<dbReference type="PANTHER" id="PTHR44942">
    <property type="entry name" value="METHYLTRANSF_11 DOMAIN-CONTAINING PROTEIN"/>
    <property type="match status" value="1"/>
</dbReference>
<dbReference type="Gene3D" id="3.40.50.150">
    <property type="entry name" value="Vaccinia Virus protein VP39"/>
    <property type="match status" value="1"/>
</dbReference>
<dbReference type="InterPro" id="IPR013216">
    <property type="entry name" value="Methyltransf_11"/>
</dbReference>
<evidence type="ECO:0000313" key="5">
    <source>
        <dbReference type="EMBL" id="OXM65964.1"/>
    </source>
</evidence>
<reference evidence="6" key="1">
    <citation type="submission" date="2017-07" db="EMBL/GenBank/DDBJ databases">
        <title>Comparative genome mining reveals phylogenetic distribution patterns of secondary metabolites in Amycolatopsis.</title>
        <authorList>
            <person name="Adamek M."/>
            <person name="Alanjary M."/>
            <person name="Sales-Ortells H."/>
            <person name="Goodfellow M."/>
            <person name="Bull A.T."/>
            <person name="Kalinowski J."/>
            <person name="Ziemert N."/>
        </authorList>
    </citation>
    <scope>NUCLEOTIDE SEQUENCE [LARGE SCALE GENOMIC DNA]</scope>
    <source>
        <strain evidence="6">H5</strain>
    </source>
</reference>
<accession>A0A229T4V6</accession>
<gene>
    <name evidence="5" type="ORF">CF165_21565</name>
</gene>
<keyword evidence="2 5" id="KW-0489">Methyltransferase</keyword>
<dbReference type="Proteomes" id="UP000215199">
    <property type="component" value="Unassembled WGS sequence"/>
</dbReference>
<comment type="caution">
    <text evidence="5">The sequence shown here is derived from an EMBL/GenBank/DDBJ whole genome shotgun (WGS) entry which is preliminary data.</text>
</comment>
<dbReference type="EMBL" id="NMUL01000021">
    <property type="protein sequence ID" value="OXM65964.1"/>
    <property type="molecule type" value="Genomic_DNA"/>
</dbReference>
<keyword evidence="6" id="KW-1185">Reference proteome</keyword>
<evidence type="ECO:0000259" key="4">
    <source>
        <dbReference type="Pfam" id="PF08241"/>
    </source>
</evidence>
<evidence type="ECO:0000256" key="2">
    <source>
        <dbReference type="ARBA" id="ARBA00022603"/>
    </source>
</evidence>
<name>A0A229T4V6_9PSEU</name>
<dbReference type="SUPFAM" id="SSF53335">
    <property type="entry name" value="S-adenosyl-L-methionine-dependent methyltransferases"/>
    <property type="match status" value="1"/>
</dbReference>
<dbReference type="InterPro" id="IPR029063">
    <property type="entry name" value="SAM-dependent_MTases_sf"/>
</dbReference>
<protein>
    <submittedName>
        <fullName evidence="5">SAM-dependent methyltransferase</fullName>
    </submittedName>
</protein>
<proteinExistence type="inferred from homology"/>
<sequence>MAESFGVDPGRYDRARPGYPPELVNRIVAESPGSGFLDVGCGTGIEARQFREAGCRVLGVDPDVRMAAFARGAGIDVEVATFEDWEPAGRTFDAVVSGQAWHWVDPVAGPVKAAGVLRPGGLLAVFAHVFQPPAVVAEALADAFRRLVPGSPFAGESRSAAEIYDVMFAKFADGIRDAGGFGEPERWRFGWERSYTRDEWLDFLPTTGGLTRLAPDALAAVLDGVGAAIDGLGGGFVLPYTTLAVVARKA</sequence>
<dbReference type="CDD" id="cd02440">
    <property type="entry name" value="AdoMet_MTases"/>
    <property type="match status" value="1"/>
</dbReference>
<comment type="similarity">
    <text evidence="1">Belongs to the methyltransferase superfamily.</text>
</comment>
<dbReference type="Pfam" id="PF08241">
    <property type="entry name" value="Methyltransf_11"/>
    <property type="match status" value="1"/>
</dbReference>
<dbReference type="PANTHER" id="PTHR44942:SF4">
    <property type="entry name" value="METHYLTRANSFERASE TYPE 11 DOMAIN-CONTAINING PROTEIN"/>
    <property type="match status" value="1"/>
</dbReference>
<evidence type="ECO:0000256" key="1">
    <source>
        <dbReference type="ARBA" id="ARBA00008361"/>
    </source>
</evidence>
<keyword evidence="3 5" id="KW-0808">Transferase</keyword>
<feature type="domain" description="Methyltransferase type 11" evidence="4">
    <location>
        <begin position="37"/>
        <end position="124"/>
    </location>
</feature>
<organism evidence="5 6">
    <name type="scientific">Amycolatopsis vastitatis</name>
    <dbReference type="NCBI Taxonomy" id="1905142"/>
    <lineage>
        <taxon>Bacteria</taxon>
        <taxon>Bacillati</taxon>
        <taxon>Actinomycetota</taxon>
        <taxon>Actinomycetes</taxon>
        <taxon>Pseudonocardiales</taxon>
        <taxon>Pseudonocardiaceae</taxon>
        <taxon>Amycolatopsis</taxon>
    </lineage>
</organism>